<keyword evidence="3" id="KW-1185">Reference proteome</keyword>
<evidence type="ECO:0000256" key="1">
    <source>
        <dbReference type="SAM" id="MobiDB-lite"/>
    </source>
</evidence>
<dbReference type="Proteomes" id="UP000275846">
    <property type="component" value="Unassembled WGS sequence"/>
</dbReference>
<evidence type="ECO:0000313" key="4">
    <source>
        <dbReference type="WBParaSite" id="SSLN_0000919601-mRNA-1"/>
    </source>
</evidence>
<dbReference type="PANTHER" id="PTHR10170">
    <property type="entry name" value="HUNTINGTON DISEASE PROTEIN"/>
    <property type="match status" value="1"/>
</dbReference>
<reference evidence="2 3" key="2">
    <citation type="submission" date="2018-11" db="EMBL/GenBank/DDBJ databases">
        <authorList>
            <consortium name="Pathogen Informatics"/>
        </authorList>
    </citation>
    <scope>NUCLEOTIDE SEQUENCE [LARGE SCALE GENOMIC DNA]</scope>
    <source>
        <strain evidence="2 3">NST_G2</strain>
    </source>
</reference>
<proteinExistence type="predicted"/>
<dbReference type="EMBL" id="UYSU01034890">
    <property type="protein sequence ID" value="VDL95240.1"/>
    <property type="molecule type" value="Genomic_DNA"/>
</dbReference>
<dbReference type="InterPro" id="IPR028426">
    <property type="entry name" value="Huntingtin_fam"/>
</dbReference>
<sequence>MQLLPQQIEDFIAVPLLTSPAHRGNAKSARSTEESAVRSTTPRMIGVAGYGASDQGLASPSDVAFLAHLLMALQLDFLSFLRTGFFPASLVSEVLVQEQTTLLTQTLNSVFADWPTVRKESGPPPIVKLFLNVMISLGSAQKKHILSVAAGCESFPRWLVALLLVIEEGIYIAHEPSAFLRWIELLRALAESVTQTSLLERIVDLFLRLYSADATTAAPTCAAALLRLPAVAEIMTAHACATFERFVSQEDSDSARTELLSRIGQWAASHSLPSSTSLPKLLSGPLTSTSNVPPQDILGSLIEDANGIPVWFDRCLRQAIECCDASPRLAVHLLQGVIRQTPDGDFTKAPCLDRVRSVLVQRTSGRFLQQLLRAGFRVSMECFSRNGHPSGDDTPPAPQAAASHVILVKDESRGFRPDELFSFGKILLFEQLTEISTAVNNTVVALLSSLNFALFSNKPERPTLVEQFYLSGLSAALVDFLCFTDALPIPPNLNTEQGALICRFLMLLLKAEVSLLDPTSSDVTKCLLSLPTLLLKLFVAVLRSPFISAVLFDPVSFSGLQEPSFKPLASLADCATTLQSLLVPRLPGLFHQANGCTSGSIAFFGAQHAPASTLACFTEVLNSFAANSASAFGFVGDDGQLPVAAASAPLMSRIPTCQAVNQCHLIQLDYSLPLQMNSGDMHASYRCALIALARRPEIISFLRHPSPVAVPSSGPQVAASAARDLCPDLVADLERDSLAEASTWFLSLGWLDKRMFEQTWTSYLAVLNRAAEYDEDATSILDGDSSITGFESMMGASKEELVEQSQCRVISINALTRLLLNANLKPTPGDPLLGLPEHRPRTTLPPFAHTRKVWLQAPGRLRPRQSPAPSLTSSLLDFVMTADSGGEEIVRVGWKLAQAVGYVETHLTAWSYDQACCQQPSGSSTSESCVFHWLSPNLDRSALPMHESTAQFSVESLAKRAQRPQSLSTAVGLHSEHSDKPPIGFEADTLFSCLQSLRLLYHSWIRPFETLHLVQRISVNPSSPSNTADPPSIAGFPTPFSPPSSTTESKGRGMRKELRRFGFRHLRIKGRLGGVGGSGGGSGGSIGASGEVGNFAYEASIISAGHLIDSMASLSSTSSSVVSSTTSLLSINERAQGEDTGLKQEHSTISVSATTPSLPRLPAIAVLTAIVKSSVVCCDLFTTREQYLWLIGFLQAVSHRLPPPDQFEAPIYIWLTIGLARCTAVLEATLLPLSGAADATTAADPLQPPPPLAPQQHQSAPILLPGNLSPAVSLASAALETTCLPPLQDAGLVAALDLLQSAVLLRNTRHPAMRQPRLLTNHPTGSPMLNDLLVKVCHYLETRIAYLFEPQPGPGNRFAASASTAAKAFPTAFSKLVGRMSRDPLSESAVGRTQLVPPSLPPPWPADRGAGERVLGHQLQILSAAFYLVEQFAVGPASPLDQAQPAPSGPVAAALARLLKSLVGLASRLLQDCPRTFPSPARLIEVFEAQLSGTTAALSWSHLVLLTWTRGMQRLLLASRITRDNCELISLPALNLFMSCVYVLNASSLSQARAALTPLYKDTLSPASRSKAVFPEELNSMLATSQEYTSYLWERLRGSGPLPRLAPPLEARVLAHCLPVVSEDLIQSVTSLISMPSSPAGDDATTLNGILEVALGSIVNKAVAEIARLDHVYRDLAANALSRIFWSFLSTESGQKLIREWLLLSLPSLLRREPKNLALWASTVCLLSSAPDGVLRAALSLCCCPAGRSMIASDKHIKETGIPCLTQSQLLAVTAWSLTEEGSSLFGSSSEEQSKFVKIFLSRSMELEVPVEENSGDLAALLKCLFPSR</sequence>
<dbReference type="WBParaSite" id="SSLN_0000919601-mRNA-1">
    <property type="protein sequence ID" value="SSLN_0000919601-mRNA-1"/>
    <property type="gene ID" value="SSLN_0000919601"/>
</dbReference>
<evidence type="ECO:0000313" key="2">
    <source>
        <dbReference type="EMBL" id="VDL95240.1"/>
    </source>
</evidence>
<dbReference type="STRING" id="70667.A0A183SXA7"/>
<protein>
    <submittedName>
        <fullName evidence="4">Non-specific serine/threonine protein kinase</fullName>
    </submittedName>
</protein>
<reference evidence="4" key="1">
    <citation type="submission" date="2016-06" db="UniProtKB">
        <authorList>
            <consortium name="WormBaseParasite"/>
        </authorList>
    </citation>
    <scope>IDENTIFICATION</scope>
</reference>
<name>A0A183SXA7_SCHSO</name>
<evidence type="ECO:0000313" key="3">
    <source>
        <dbReference type="Proteomes" id="UP000275846"/>
    </source>
</evidence>
<accession>A0A183SXA7</accession>
<gene>
    <name evidence="2" type="ORF">SSLN_LOCUS8855</name>
</gene>
<dbReference type="OrthoDB" id="6266491at2759"/>
<dbReference type="GO" id="GO:0005737">
    <property type="term" value="C:cytoplasm"/>
    <property type="evidence" value="ECO:0007669"/>
    <property type="project" value="TreeGrafter"/>
</dbReference>
<organism evidence="4">
    <name type="scientific">Schistocephalus solidus</name>
    <name type="common">Tapeworm</name>
    <dbReference type="NCBI Taxonomy" id="70667"/>
    <lineage>
        <taxon>Eukaryota</taxon>
        <taxon>Metazoa</taxon>
        <taxon>Spiralia</taxon>
        <taxon>Lophotrochozoa</taxon>
        <taxon>Platyhelminthes</taxon>
        <taxon>Cestoda</taxon>
        <taxon>Eucestoda</taxon>
        <taxon>Diphyllobothriidea</taxon>
        <taxon>Diphyllobothriidae</taxon>
        <taxon>Schistocephalus</taxon>
    </lineage>
</organism>
<feature type="region of interest" description="Disordered" evidence="1">
    <location>
        <begin position="1021"/>
        <end position="1054"/>
    </location>
</feature>
<dbReference type="PANTHER" id="PTHR10170:SF10">
    <property type="entry name" value="HUNTINGTIN"/>
    <property type="match status" value="1"/>
</dbReference>